<dbReference type="Pfam" id="PF03358">
    <property type="entry name" value="FMN_red"/>
    <property type="match status" value="1"/>
</dbReference>
<evidence type="ECO:0000259" key="1">
    <source>
        <dbReference type="Pfam" id="PF03358"/>
    </source>
</evidence>
<dbReference type="GO" id="GO:0016491">
    <property type="term" value="F:oxidoreductase activity"/>
    <property type="evidence" value="ECO:0007669"/>
    <property type="project" value="InterPro"/>
</dbReference>
<name>A0A926S4V6_9HYPH</name>
<accession>A0A926S4V6</accession>
<protein>
    <submittedName>
        <fullName evidence="2">NAD(P)H-dependent oxidoreductase</fullName>
    </submittedName>
</protein>
<dbReference type="PANTHER" id="PTHR30543:SF21">
    <property type="entry name" value="NAD(P)H-DEPENDENT FMN REDUCTASE LOT6"/>
    <property type="match status" value="1"/>
</dbReference>
<dbReference type="InterPro" id="IPR029039">
    <property type="entry name" value="Flavoprotein-like_sf"/>
</dbReference>
<dbReference type="Gene3D" id="3.40.50.360">
    <property type="match status" value="1"/>
</dbReference>
<dbReference type="SUPFAM" id="SSF52218">
    <property type="entry name" value="Flavoproteins"/>
    <property type="match status" value="1"/>
</dbReference>
<dbReference type="GO" id="GO:0010181">
    <property type="term" value="F:FMN binding"/>
    <property type="evidence" value="ECO:0007669"/>
    <property type="project" value="TreeGrafter"/>
</dbReference>
<dbReference type="EMBL" id="JABFCZ010000005">
    <property type="protein sequence ID" value="MBD1545796.1"/>
    <property type="molecule type" value="Genomic_DNA"/>
</dbReference>
<dbReference type="GO" id="GO:0005829">
    <property type="term" value="C:cytosol"/>
    <property type="evidence" value="ECO:0007669"/>
    <property type="project" value="TreeGrafter"/>
</dbReference>
<organism evidence="2 3">
    <name type="scientific">Roseibium aggregatum</name>
    <dbReference type="NCBI Taxonomy" id="187304"/>
    <lineage>
        <taxon>Bacteria</taxon>
        <taxon>Pseudomonadati</taxon>
        <taxon>Pseudomonadota</taxon>
        <taxon>Alphaproteobacteria</taxon>
        <taxon>Hyphomicrobiales</taxon>
        <taxon>Stappiaceae</taxon>
        <taxon>Roseibium</taxon>
    </lineage>
</organism>
<comment type="caution">
    <text evidence="2">The sequence shown here is derived from an EMBL/GenBank/DDBJ whole genome shotgun (WGS) entry which is preliminary data.</text>
</comment>
<dbReference type="RefSeq" id="WP_190290461.1">
    <property type="nucleotide sequence ID" value="NZ_JABFCZ010000005.1"/>
</dbReference>
<evidence type="ECO:0000313" key="3">
    <source>
        <dbReference type="Proteomes" id="UP000598467"/>
    </source>
</evidence>
<feature type="domain" description="NADPH-dependent FMN reductase-like" evidence="1">
    <location>
        <begin position="7"/>
        <end position="149"/>
    </location>
</feature>
<proteinExistence type="predicted"/>
<gene>
    <name evidence="2" type="ORF">HK439_05945</name>
</gene>
<sequence>MALHLQVILASTRPGRKGPEIGRWFAKYASNNSDFEIDVVDLSEFDLPVFDEPHHPVMQKYEHDHTKRWSETIDKADAYVFVTPEYDHTAPASLINALTYLSKEWNYKPAGFVSYGGVSGGLRAVQSLKPMMSALKLVPLPEAVTVPGFTEFLGESGFDANELHEKGAADMLAELGKWAGALKGIRTPVADKANQAA</sequence>
<dbReference type="PANTHER" id="PTHR30543">
    <property type="entry name" value="CHROMATE REDUCTASE"/>
    <property type="match status" value="1"/>
</dbReference>
<dbReference type="Proteomes" id="UP000598467">
    <property type="component" value="Unassembled WGS sequence"/>
</dbReference>
<dbReference type="AlphaFoldDB" id="A0A926S4V6"/>
<evidence type="ECO:0000313" key="2">
    <source>
        <dbReference type="EMBL" id="MBD1545796.1"/>
    </source>
</evidence>
<reference evidence="2" key="1">
    <citation type="submission" date="2020-05" db="EMBL/GenBank/DDBJ databases">
        <title>Identification of trans-AT polyketide cluster in two marine bacteria, producers of a novel glutaramide-containing polyketide sesbanimide D and analogs.</title>
        <authorList>
            <person name="Kacar D."/>
            <person name="Rodriguez P."/>
            <person name="Canedo L."/>
            <person name="Gonzalez E."/>
            <person name="Galan B."/>
            <person name="De La Calle F."/>
            <person name="Garcia J.L."/>
        </authorList>
    </citation>
    <scope>NUCLEOTIDE SEQUENCE</scope>
    <source>
        <strain evidence="2">PHM038</strain>
    </source>
</reference>
<dbReference type="InterPro" id="IPR005025">
    <property type="entry name" value="FMN_Rdtase-like_dom"/>
</dbReference>
<dbReference type="InterPro" id="IPR050712">
    <property type="entry name" value="NAD(P)H-dep_reductase"/>
</dbReference>